<dbReference type="GO" id="GO:0000149">
    <property type="term" value="F:SNARE binding"/>
    <property type="evidence" value="ECO:0007669"/>
    <property type="project" value="TreeGrafter"/>
</dbReference>
<dbReference type="PANTHER" id="PTHR21230">
    <property type="entry name" value="VESICLE TRANSPORT V-SNARE PROTEIN VTI1-RELATED"/>
    <property type="match status" value="1"/>
</dbReference>
<evidence type="ECO:0000256" key="3">
    <source>
        <dbReference type="ARBA" id="ARBA00022692"/>
    </source>
</evidence>
<evidence type="ECO:0000313" key="12">
    <source>
        <dbReference type="Proteomes" id="UP001438707"/>
    </source>
</evidence>
<evidence type="ECO:0000259" key="10">
    <source>
        <dbReference type="SMART" id="SM00397"/>
    </source>
</evidence>
<evidence type="ECO:0000256" key="8">
    <source>
        <dbReference type="ARBA" id="ARBA00060376"/>
    </source>
</evidence>
<keyword evidence="5 9" id="KW-1133">Transmembrane helix</keyword>
<evidence type="ECO:0000256" key="1">
    <source>
        <dbReference type="ARBA" id="ARBA00006108"/>
    </source>
</evidence>
<dbReference type="SMART" id="SM00397">
    <property type="entry name" value="t_SNARE"/>
    <property type="match status" value="1"/>
</dbReference>
<protein>
    <recommendedName>
        <fullName evidence="10">t-SNARE coiled-coil homology domain-containing protein</fullName>
    </recommendedName>
</protein>
<organism evidence="11 12">
    <name type="scientific">Apatococcus lobatus</name>
    <dbReference type="NCBI Taxonomy" id="904363"/>
    <lineage>
        <taxon>Eukaryota</taxon>
        <taxon>Viridiplantae</taxon>
        <taxon>Chlorophyta</taxon>
        <taxon>core chlorophytes</taxon>
        <taxon>Trebouxiophyceae</taxon>
        <taxon>Chlorellales</taxon>
        <taxon>Chlorellaceae</taxon>
        <taxon>Apatococcus</taxon>
    </lineage>
</organism>
<name>A0AAW1S4L6_9CHLO</name>
<dbReference type="InterPro" id="IPR010989">
    <property type="entry name" value="SNARE"/>
</dbReference>
<evidence type="ECO:0000256" key="9">
    <source>
        <dbReference type="SAM" id="Phobius"/>
    </source>
</evidence>
<feature type="domain" description="T-SNARE coiled-coil homology" evidence="10">
    <location>
        <begin position="125"/>
        <end position="192"/>
    </location>
</feature>
<dbReference type="FunFam" id="1.20.5.110:FF:000002">
    <property type="entry name" value="Vesicle transport through interaction with t-SNAREsB"/>
    <property type="match status" value="1"/>
</dbReference>
<keyword evidence="2" id="KW-0813">Transport</keyword>
<dbReference type="EMBL" id="JALJOS010000004">
    <property type="protein sequence ID" value="KAK9840371.1"/>
    <property type="molecule type" value="Genomic_DNA"/>
</dbReference>
<proteinExistence type="inferred from homology"/>
<dbReference type="GO" id="GO:0012507">
    <property type="term" value="C:ER to Golgi transport vesicle membrane"/>
    <property type="evidence" value="ECO:0007669"/>
    <property type="project" value="TreeGrafter"/>
</dbReference>
<feature type="transmembrane region" description="Helical" evidence="9">
    <location>
        <begin position="201"/>
        <end position="222"/>
    </location>
</feature>
<dbReference type="Gene3D" id="1.20.58.400">
    <property type="entry name" value="t-snare proteins"/>
    <property type="match status" value="1"/>
</dbReference>
<dbReference type="InterPro" id="IPR007705">
    <property type="entry name" value="Vesicle_trsprt_v-SNARE_N"/>
</dbReference>
<keyword evidence="6" id="KW-0175">Coiled coil</keyword>
<evidence type="ECO:0000256" key="5">
    <source>
        <dbReference type="ARBA" id="ARBA00022989"/>
    </source>
</evidence>
<keyword evidence="3 9" id="KW-0812">Transmembrane</keyword>
<comment type="caution">
    <text evidence="11">The sequence shown here is derived from an EMBL/GenBank/DDBJ whole genome shotgun (WGS) entry which is preliminary data.</text>
</comment>
<dbReference type="Proteomes" id="UP001438707">
    <property type="component" value="Unassembled WGS sequence"/>
</dbReference>
<dbReference type="SUPFAM" id="SSF47661">
    <property type="entry name" value="t-snare proteins"/>
    <property type="match status" value="1"/>
</dbReference>
<keyword evidence="4" id="KW-0653">Protein transport</keyword>
<comment type="subcellular location">
    <subcellularLocation>
        <location evidence="8">Prevacuolar compartment membrane</location>
        <topology evidence="8">Single-pass type IV membrane protein</topology>
    </subcellularLocation>
</comment>
<dbReference type="AlphaFoldDB" id="A0AAW1S4L6"/>
<dbReference type="Pfam" id="PF05008">
    <property type="entry name" value="V-SNARE"/>
    <property type="match status" value="1"/>
</dbReference>
<evidence type="ECO:0000256" key="7">
    <source>
        <dbReference type="ARBA" id="ARBA00023136"/>
    </source>
</evidence>
<dbReference type="GO" id="GO:0031201">
    <property type="term" value="C:SNARE complex"/>
    <property type="evidence" value="ECO:0007669"/>
    <property type="project" value="TreeGrafter"/>
</dbReference>
<dbReference type="PANTHER" id="PTHR21230:SF26">
    <property type="entry name" value="VESICLE TRANSPORT THROUGH INTERACTION WITH T-SNARES HOMOLOG 1A"/>
    <property type="match status" value="1"/>
</dbReference>
<gene>
    <name evidence="11" type="ORF">WJX74_008531</name>
</gene>
<dbReference type="InterPro" id="IPR038407">
    <property type="entry name" value="v-SNARE_N_sf"/>
</dbReference>
<dbReference type="GO" id="GO:0006906">
    <property type="term" value="P:vesicle fusion"/>
    <property type="evidence" value="ECO:0007669"/>
    <property type="project" value="TreeGrafter"/>
</dbReference>
<dbReference type="SUPFAM" id="SSF58038">
    <property type="entry name" value="SNARE fusion complex"/>
    <property type="match status" value="1"/>
</dbReference>
<dbReference type="GO" id="GO:0005794">
    <property type="term" value="C:Golgi apparatus"/>
    <property type="evidence" value="ECO:0007669"/>
    <property type="project" value="TreeGrafter"/>
</dbReference>
<reference evidence="11 12" key="1">
    <citation type="journal article" date="2024" name="Nat. Commun.">
        <title>Phylogenomics reveals the evolutionary origins of lichenization in chlorophyte algae.</title>
        <authorList>
            <person name="Puginier C."/>
            <person name="Libourel C."/>
            <person name="Otte J."/>
            <person name="Skaloud P."/>
            <person name="Haon M."/>
            <person name="Grisel S."/>
            <person name="Petersen M."/>
            <person name="Berrin J.G."/>
            <person name="Delaux P.M."/>
            <person name="Dal Grande F."/>
            <person name="Keller J."/>
        </authorList>
    </citation>
    <scope>NUCLEOTIDE SEQUENCE [LARGE SCALE GENOMIC DNA]</scope>
    <source>
        <strain evidence="11 12">SAG 2145</strain>
    </source>
</reference>
<dbReference type="GO" id="GO:0005789">
    <property type="term" value="C:endoplasmic reticulum membrane"/>
    <property type="evidence" value="ECO:0007669"/>
    <property type="project" value="TreeGrafter"/>
</dbReference>
<evidence type="ECO:0000256" key="4">
    <source>
        <dbReference type="ARBA" id="ARBA00022927"/>
    </source>
</evidence>
<comment type="similarity">
    <text evidence="1">Belongs to the VTI1 family.</text>
</comment>
<dbReference type="GO" id="GO:0006886">
    <property type="term" value="P:intracellular protein transport"/>
    <property type="evidence" value="ECO:0007669"/>
    <property type="project" value="InterPro"/>
</dbReference>
<keyword evidence="7 9" id="KW-0472">Membrane</keyword>
<evidence type="ECO:0000256" key="2">
    <source>
        <dbReference type="ARBA" id="ARBA00022448"/>
    </source>
</evidence>
<keyword evidence="12" id="KW-1185">Reference proteome</keyword>
<dbReference type="Gene3D" id="1.20.5.110">
    <property type="match status" value="1"/>
</dbReference>
<evidence type="ECO:0000313" key="11">
    <source>
        <dbReference type="EMBL" id="KAK9840371.1"/>
    </source>
</evidence>
<evidence type="ECO:0000256" key="6">
    <source>
        <dbReference type="ARBA" id="ARBA00023054"/>
    </source>
</evidence>
<sequence length="224" mass="25099">MSGEVHALFSQYENEYCSKSTELARKTQMIGSLSGEMRRQKQREADSDMKEADQIIKRMEMEARSFSPDKSRSMLAKVREYKADLQRIRTDLQSAGAAAPGGAAARAELGLGDDYYQTSSGQRERMLQTTERLGKTGDRIQQGRQQLLETEELGAGILQNLHSQRQTITHARDTLHGADDNIAKSRRILAGMSRRIMTNKVVMFGIIGLLVAAIIIVIYFKIKS</sequence>
<dbReference type="InterPro" id="IPR000727">
    <property type="entry name" value="T_SNARE_dom"/>
</dbReference>
<dbReference type="CDD" id="cd15862">
    <property type="entry name" value="SNARE_Vti1"/>
    <property type="match status" value="1"/>
</dbReference>
<dbReference type="Pfam" id="PF12352">
    <property type="entry name" value="V-SNARE_C"/>
    <property type="match status" value="1"/>
</dbReference>
<accession>A0AAW1S4L6</accession>
<dbReference type="FunFam" id="1.20.58.400:FF:000001">
    <property type="entry name" value="Vesicle transport through interaction with t-SNAREs homolog 1A"/>
    <property type="match status" value="1"/>
</dbReference>
<dbReference type="GO" id="GO:0031902">
    <property type="term" value="C:late endosome membrane"/>
    <property type="evidence" value="ECO:0007669"/>
    <property type="project" value="TreeGrafter"/>
</dbReference>
<dbReference type="GO" id="GO:0005484">
    <property type="term" value="F:SNAP receptor activity"/>
    <property type="evidence" value="ECO:0007669"/>
    <property type="project" value="TreeGrafter"/>
</dbReference>